<accession>A0A4R2IK27</accession>
<feature type="domain" description="Helicase ATP-binding" evidence="8">
    <location>
        <begin position="25"/>
        <end position="205"/>
    </location>
</feature>
<evidence type="ECO:0000256" key="5">
    <source>
        <dbReference type="ARBA" id="ARBA00038437"/>
    </source>
</evidence>
<dbReference type="InterPro" id="IPR050079">
    <property type="entry name" value="DEAD_box_RNA_helicase"/>
</dbReference>
<evidence type="ECO:0000313" key="10">
    <source>
        <dbReference type="EMBL" id="TCO45451.1"/>
    </source>
</evidence>
<feature type="compositionally biased region" description="Polar residues" evidence="7">
    <location>
        <begin position="594"/>
        <end position="605"/>
    </location>
</feature>
<keyword evidence="1 6" id="KW-0547">Nucleotide-binding</keyword>
<dbReference type="Pfam" id="PF00271">
    <property type="entry name" value="Helicase_C"/>
    <property type="match status" value="1"/>
</dbReference>
<dbReference type="PANTHER" id="PTHR47959:SF1">
    <property type="entry name" value="ATP-DEPENDENT RNA HELICASE DBPA"/>
    <property type="match status" value="1"/>
</dbReference>
<keyword evidence="4 6" id="KW-0067">ATP-binding</keyword>
<feature type="compositionally biased region" description="Basic and acidic residues" evidence="7">
    <location>
        <begin position="392"/>
        <end position="423"/>
    </location>
</feature>
<protein>
    <submittedName>
        <fullName evidence="10">Superfamily II DNA/RNA helicase</fullName>
    </submittedName>
</protein>
<feature type="compositionally biased region" description="Basic and acidic residues" evidence="7">
    <location>
        <begin position="572"/>
        <end position="585"/>
    </location>
</feature>
<feature type="domain" description="Helicase C-terminal" evidence="9">
    <location>
        <begin position="233"/>
        <end position="381"/>
    </location>
</feature>
<dbReference type="GO" id="GO:0005524">
    <property type="term" value="F:ATP binding"/>
    <property type="evidence" value="ECO:0007669"/>
    <property type="project" value="UniProtKB-KW"/>
</dbReference>
<feature type="compositionally biased region" description="Low complexity" evidence="7">
    <location>
        <begin position="551"/>
        <end position="563"/>
    </location>
</feature>
<dbReference type="GO" id="GO:0003724">
    <property type="term" value="F:RNA helicase activity"/>
    <property type="evidence" value="ECO:0007669"/>
    <property type="project" value="UniProtKB-ARBA"/>
</dbReference>
<dbReference type="Gene3D" id="3.40.50.300">
    <property type="entry name" value="P-loop containing nucleotide triphosphate hydrolases"/>
    <property type="match status" value="2"/>
</dbReference>
<dbReference type="PROSITE" id="PS51194">
    <property type="entry name" value="HELICASE_CTER"/>
    <property type="match status" value="1"/>
</dbReference>
<evidence type="ECO:0000259" key="8">
    <source>
        <dbReference type="PROSITE" id="PS51192"/>
    </source>
</evidence>
<proteinExistence type="inferred from homology"/>
<dbReference type="GO" id="GO:0003676">
    <property type="term" value="F:nucleic acid binding"/>
    <property type="evidence" value="ECO:0007669"/>
    <property type="project" value="InterPro"/>
</dbReference>
<dbReference type="GO" id="GO:0005829">
    <property type="term" value="C:cytosol"/>
    <property type="evidence" value="ECO:0007669"/>
    <property type="project" value="TreeGrafter"/>
</dbReference>
<dbReference type="EMBL" id="SLWR01000008">
    <property type="protein sequence ID" value="TCO45451.1"/>
    <property type="molecule type" value="Genomic_DNA"/>
</dbReference>
<gene>
    <name evidence="10" type="ORF">EV646_10873</name>
</gene>
<keyword evidence="11" id="KW-1185">Reference proteome</keyword>
<evidence type="ECO:0000259" key="9">
    <source>
        <dbReference type="PROSITE" id="PS51194"/>
    </source>
</evidence>
<keyword evidence="3 6" id="KW-0347">Helicase</keyword>
<dbReference type="AlphaFoldDB" id="A0A4R2IK27"/>
<comment type="caution">
    <text evidence="10">The sequence shown here is derived from an EMBL/GenBank/DDBJ whole genome shotgun (WGS) entry which is preliminary data.</text>
</comment>
<feature type="compositionally biased region" description="Low complexity" evidence="7">
    <location>
        <begin position="486"/>
        <end position="499"/>
    </location>
</feature>
<dbReference type="InterPro" id="IPR000629">
    <property type="entry name" value="RNA-helicase_DEAD-box_CS"/>
</dbReference>
<dbReference type="SUPFAM" id="SSF52540">
    <property type="entry name" value="P-loop containing nucleoside triphosphate hydrolases"/>
    <property type="match status" value="1"/>
</dbReference>
<dbReference type="PROSITE" id="PS51192">
    <property type="entry name" value="HELICASE_ATP_BIND_1"/>
    <property type="match status" value="1"/>
</dbReference>
<evidence type="ECO:0000256" key="1">
    <source>
        <dbReference type="ARBA" id="ARBA00022741"/>
    </source>
</evidence>
<sequence length="605" mass="66237">MLPEICDALDRVNIVEPFPIQEMTLPIALMGTDLIGQARTGTGKTLGFGIPLLQRTISPGEADYEELAAPGKPQALVVTPTRELTIQVAKDLSTASTVRTVRILTVYGGVAYEPQLDALKTGVDVVVGTPGRLLDLANRGVLDLSHIKVLVLDEADEMLDLGFLPDVERILRKTPELRQTMLFSATMPSAVIALARTHMRHPLNIRAESHEDTEMVPTTAQFVYRAHELDKPEVVARILQAEDRGRVMIFCRTKREASRLTDDLADRGFKAAAIHGDLNQQARERALMRFRGDKIDVLICTDVAARGIDVEGVTHVINNTCPEDEKAYIHRIGRTGRAGASGIAVTFVDWPDVTRWKTINKALDLPYDEPQEIYSTSPELYHDLGIPSEAKGRIKPVREVREERPARRTEEGRTESGGEERTARNRNRTRKRTRSGQVVEGVEQKSESDVTTKTQVPPTEESSTEAAEAPRKARKRTRTRKSVSQETAVETAEPAAVEAPAEEPAEKPVKRTRTRKQAEPAADDAGDTAAEAPVKRTRTRKRAEAVDAEAGDAAGAGDAAAEAPVKRTRTRKTAEPKTAEPKTAEAAKAPEPGTSPTIPTFTAPE</sequence>
<keyword evidence="2 6" id="KW-0378">Hydrolase</keyword>
<evidence type="ECO:0000256" key="2">
    <source>
        <dbReference type="ARBA" id="ARBA00022801"/>
    </source>
</evidence>
<dbReference type="GO" id="GO:0016787">
    <property type="term" value="F:hydrolase activity"/>
    <property type="evidence" value="ECO:0007669"/>
    <property type="project" value="UniProtKB-KW"/>
</dbReference>
<dbReference type="InterPro" id="IPR044742">
    <property type="entry name" value="DEAD/DEAH_RhlB"/>
</dbReference>
<dbReference type="Proteomes" id="UP000295573">
    <property type="component" value="Unassembled WGS sequence"/>
</dbReference>
<evidence type="ECO:0000256" key="7">
    <source>
        <dbReference type="SAM" id="MobiDB-lite"/>
    </source>
</evidence>
<evidence type="ECO:0000313" key="11">
    <source>
        <dbReference type="Proteomes" id="UP000295573"/>
    </source>
</evidence>
<dbReference type="RefSeq" id="WP_241996259.1">
    <property type="nucleotide sequence ID" value="NZ_SLWR01000008.1"/>
</dbReference>
<evidence type="ECO:0000256" key="6">
    <source>
        <dbReference type="RuleBase" id="RU000492"/>
    </source>
</evidence>
<dbReference type="Pfam" id="PF00270">
    <property type="entry name" value="DEAD"/>
    <property type="match status" value="1"/>
</dbReference>
<evidence type="ECO:0000256" key="3">
    <source>
        <dbReference type="ARBA" id="ARBA00022806"/>
    </source>
</evidence>
<dbReference type="PROSITE" id="PS00039">
    <property type="entry name" value="DEAD_ATP_HELICASE"/>
    <property type="match status" value="1"/>
</dbReference>
<dbReference type="PANTHER" id="PTHR47959">
    <property type="entry name" value="ATP-DEPENDENT RNA HELICASE RHLE-RELATED"/>
    <property type="match status" value="1"/>
</dbReference>
<dbReference type="InterPro" id="IPR011545">
    <property type="entry name" value="DEAD/DEAH_box_helicase_dom"/>
</dbReference>
<organism evidence="10 11">
    <name type="scientific">Kribbella antiqua</name>
    <dbReference type="NCBI Taxonomy" id="2512217"/>
    <lineage>
        <taxon>Bacteria</taxon>
        <taxon>Bacillati</taxon>
        <taxon>Actinomycetota</taxon>
        <taxon>Actinomycetes</taxon>
        <taxon>Propionibacteriales</taxon>
        <taxon>Kribbellaceae</taxon>
        <taxon>Kribbella</taxon>
    </lineage>
</organism>
<dbReference type="InterPro" id="IPR027417">
    <property type="entry name" value="P-loop_NTPase"/>
</dbReference>
<dbReference type="InterPro" id="IPR001650">
    <property type="entry name" value="Helicase_C-like"/>
</dbReference>
<reference evidence="10 11" key="1">
    <citation type="journal article" date="2015" name="Stand. Genomic Sci.">
        <title>Genomic Encyclopedia of Bacterial and Archaeal Type Strains, Phase III: the genomes of soil and plant-associated and newly described type strains.</title>
        <authorList>
            <person name="Whitman W.B."/>
            <person name="Woyke T."/>
            <person name="Klenk H.P."/>
            <person name="Zhou Y."/>
            <person name="Lilburn T.G."/>
            <person name="Beck B.J."/>
            <person name="De Vos P."/>
            <person name="Vandamme P."/>
            <person name="Eisen J.A."/>
            <person name="Garrity G."/>
            <person name="Hugenholtz P."/>
            <person name="Kyrpides N.C."/>
        </authorList>
    </citation>
    <scope>NUCLEOTIDE SEQUENCE [LARGE SCALE GENOMIC DNA]</scope>
    <source>
        <strain evidence="10 11">VKM Ac-2541</strain>
    </source>
</reference>
<dbReference type="SMART" id="SM00487">
    <property type="entry name" value="DEXDc"/>
    <property type="match status" value="1"/>
</dbReference>
<dbReference type="SMART" id="SM00490">
    <property type="entry name" value="HELICc"/>
    <property type="match status" value="1"/>
</dbReference>
<evidence type="ECO:0000256" key="4">
    <source>
        <dbReference type="ARBA" id="ARBA00022840"/>
    </source>
</evidence>
<dbReference type="CDD" id="cd18787">
    <property type="entry name" value="SF2_C_DEAD"/>
    <property type="match status" value="1"/>
</dbReference>
<feature type="compositionally biased region" description="Basic residues" evidence="7">
    <location>
        <begin position="424"/>
        <end position="434"/>
    </location>
</feature>
<feature type="region of interest" description="Disordered" evidence="7">
    <location>
        <begin position="392"/>
        <end position="605"/>
    </location>
</feature>
<dbReference type="CDD" id="cd00268">
    <property type="entry name" value="DEADc"/>
    <property type="match status" value="1"/>
</dbReference>
<feature type="compositionally biased region" description="Basic residues" evidence="7">
    <location>
        <begin position="472"/>
        <end position="481"/>
    </location>
</feature>
<name>A0A4R2IK27_9ACTN</name>
<feature type="compositionally biased region" description="Low complexity" evidence="7">
    <location>
        <begin position="457"/>
        <end position="467"/>
    </location>
</feature>
<dbReference type="InterPro" id="IPR014001">
    <property type="entry name" value="Helicase_ATP-bd"/>
</dbReference>
<comment type="similarity">
    <text evidence="5 6">Belongs to the DEAD box helicase family.</text>
</comment>